<proteinExistence type="predicted"/>
<dbReference type="SUPFAM" id="SSF56219">
    <property type="entry name" value="DNase I-like"/>
    <property type="match status" value="1"/>
</dbReference>
<sequence>MAGDFKVHFGTVEVVALRLCDVVLGFDMQQTIKETTRQKSCLDNIFVSANMNVHHTEVTDLYLSDHLGQIIDIFVPSHCRVWYQIKQMPTSYSEGIVHVL</sequence>
<keyword evidence="2" id="KW-1185">Reference proteome</keyword>
<evidence type="ECO:0000313" key="1">
    <source>
        <dbReference type="EMBL" id="KAK9887023.1"/>
    </source>
</evidence>
<dbReference type="Proteomes" id="UP001431783">
    <property type="component" value="Unassembled WGS sequence"/>
</dbReference>
<gene>
    <name evidence="1" type="ORF">WA026_019948</name>
</gene>
<accession>A0AAW1V0Z1</accession>
<dbReference type="InterPro" id="IPR036691">
    <property type="entry name" value="Endo/exonu/phosph_ase_sf"/>
</dbReference>
<reference evidence="1 2" key="1">
    <citation type="submission" date="2023-03" db="EMBL/GenBank/DDBJ databases">
        <title>Genome insight into feeding habits of ladybird beetles.</title>
        <authorList>
            <person name="Li H.-S."/>
            <person name="Huang Y.-H."/>
            <person name="Pang H."/>
        </authorList>
    </citation>
    <scope>NUCLEOTIDE SEQUENCE [LARGE SCALE GENOMIC DNA]</scope>
    <source>
        <strain evidence="1">SYSU_2023b</strain>
        <tissue evidence="1">Whole body</tissue>
    </source>
</reference>
<dbReference type="EMBL" id="JARQZJ010000104">
    <property type="protein sequence ID" value="KAK9887023.1"/>
    <property type="molecule type" value="Genomic_DNA"/>
</dbReference>
<name>A0AAW1V0Z1_9CUCU</name>
<evidence type="ECO:0000313" key="2">
    <source>
        <dbReference type="Proteomes" id="UP001431783"/>
    </source>
</evidence>
<comment type="caution">
    <text evidence="1">The sequence shown here is derived from an EMBL/GenBank/DDBJ whole genome shotgun (WGS) entry which is preliminary data.</text>
</comment>
<dbReference type="AlphaFoldDB" id="A0AAW1V0Z1"/>
<organism evidence="1 2">
    <name type="scientific">Henosepilachna vigintioctopunctata</name>
    <dbReference type="NCBI Taxonomy" id="420089"/>
    <lineage>
        <taxon>Eukaryota</taxon>
        <taxon>Metazoa</taxon>
        <taxon>Ecdysozoa</taxon>
        <taxon>Arthropoda</taxon>
        <taxon>Hexapoda</taxon>
        <taxon>Insecta</taxon>
        <taxon>Pterygota</taxon>
        <taxon>Neoptera</taxon>
        <taxon>Endopterygota</taxon>
        <taxon>Coleoptera</taxon>
        <taxon>Polyphaga</taxon>
        <taxon>Cucujiformia</taxon>
        <taxon>Coccinelloidea</taxon>
        <taxon>Coccinellidae</taxon>
        <taxon>Epilachninae</taxon>
        <taxon>Epilachnini</taxon>
        <taxon>Henosepilachna</taxon>
    </lineage>
</organism>
<protein>
    <submittedName>
        <fullName evidence="1">Uncharacterized protein</fullName>
    </submittedName>
</protein>